<evidence type="ECO:0000313" key="2">
    <source>
        <dbReference type="Proteomes" id="UP000028999"/>
    </source>
</evidence>
<protein>
    <submittedName>
        <fullName evidence="1">BnaC08g48550D protein</fullName>
    </submittedName>
</protein>
<dbReference type="AlphaFoldDB" id="A0A078ISD4"/>
<gene>
    <name evidence="1" type="primary">BnaC08g48550D</name>
    <name evidence="1" type="ORF">GSBRNA2T00007810001</name>
</gene>
<proteinExistence type="predicted"/>
<dbReference type="EMBL" id="LK033127">
    <property type="protein sequence ID" value="CDY52766.1"/>
    <property type="molecule type" value="Genomic_DNA"/>
</dbReference>
<dbReference type="Proteomes" id="UP000028999">
    <property type="component" value="Unassembled WGS sequence"/>
</dbReference>
<dbReference type="PaxDb" id="3708-A0A078ISD4"/>
<name>A0A078ISD4_BRANA</name>
<dbReference type="Gramene" id="CDY52766">
    <property type="protein sequence ID" value="CDY52766"/>
    <property type="gene ID" value="GSBRNA2T00007810001"/>
</dbReference>
<keyword evidence="2" id="KW-1185">Reference proteome</keyword>
<evidence type="ECO:0000313" key="1">
    <source>
        <dbReference type="EMBL" id="CDY52766.1"/>
    </source>
</evidence>
<accession>A0A078ISD4</accession>
<reference evidence="1 2" key="1">
    <citation type="journal article" date="2014" name="Science">
        <title>Plant genetics. Early allopolyploid evolution in the post-Neolithic Brassica napus oilseed genome.</title>
        <authorList>
            <person name="Chalhoub B."/>
            <person name="Denoeud F."/>
            <person name="Liu S."/>
            <person name="Parkin I.A."/>
            <person name="Tang H."/>
            <person name="Wang X."/>
            <person name="Chiquet J."/>
            <person name="Belcram H."/>
            <person name="Tong C."/>
            <person name="Samans B."/>
            <person name="Correa M."/>
            <person name="Da Silva C."/>
            <person name="Just J."/>
            <person name="Falentin C."/>
            <person name="Koh C.S."/>
            <person name="Le Clainche I."/>
            <person name="Bernard M."/>
            <person name="Bento P."/>
            <person name="Noel B."/>
            <person name="Labadie K."/>
            <person name="Alberti A."/>
            <person name="Charles M."/>
            <person name="Arnaud D."/>
            <person name="Guo H."/>
            <person name="Daviaud C."/>
            <person name="Alamery S."/>
            <person name="Jabbari K."/>
            <person name="Zhao M."/>
            <person name="Edger P.P."/>
            <person name="Chelaifa H."/>
            <person name="Tack D."/>
            <person name="Lassalle G."/>
            <person name="Mestiri I."/>
            <person name="Schnel N."/>
            <person name="Le Paslier M.C."/>
            <person name="Fan G."/>
            <person name="Renault V."/>
            <person name="Bayer P.E."/>
            <person name="Golicz A.A."/>
            <person name="Manoli S."/>
            <person name="Lee T.H."/>
            <person name="Thi V.H."/>
            <person name="Chalabi S."/>
            <person name="Hu Q."/>
            <person name="Fan C."/>
            <person name="Tollenaere R."/>
            <person name="Lu Y."/>
            <person name="Battail C."/>
            <person name="Shen J."/>
            <person name="Sidebottom C.H."/>
            <person name="Wang X."/>
            <person name="Canaguier A."/>
            <person name="Chauveau A."/>
            <person name="Berard A."/>
            <person name="Deniot G."/>
            <person name="Guan M."/>
            <person name="Liu Z."/>
            <person name="Sun F."/>
            <person name="Lim Y.P."/>
            <person name="Lyons E."/>
            <person name="Town C.D."/>
            <person name="Bancroft I."/>
            <person name="Wang X."/>
            <person name="Meng J."/>
            <person name="Ma J."/>
            <person name="Pires J.C."/>
            <person name="King G.J."/>
            <person name="Brunel D."/>
            <person name="Delourme R."/>
            <person name="Renard M."/>
            <person name="Aury J.M."/>
            <person name="Adams K.L."/>
            <person name="Batley J."/>
            <person name="Snowdon R.J."/>
            <person name="Tost J."/>
            <person name="Edwards D."/>
            <person name="Zhou Y."/>
            <person name="Hua W."/>
            <person name="Sharpe A.G."/>
            <person name="Paterson A.H."/>
            <person name="Guan C."/>
            <person name="Wincker P."/>
        </authorList>
    </citation>
    <scope>NUCLEOTIDE SEQUENCE [LARGE SCALE GENOMIC DNA]</scope>
    <source>
        <strain evidence="2">cv. Darmor-bzh</strain>
    </source>
</reference>
<sequence length="211" mass="24005">MQKKNGEQTIINSRKLTKDALIKKHNPHPRSIHLSRSCLSSSSFIFSLFINLHYKNTSTLLLHLQNNLLRLLHSYSLSLSDTSTTYPCCIPLSLHTHTHTHTHNKQDYLTKGREEVHHVHHDSREAQESLTIRFPILLLSSNISSLSSAAAVLTRCQHLKYYKRLATTSGTYTERLMISVTVCPNSWLQRTTTVPRQPSLGACLIIKILTN</sequence>
<organism evidence="1 2">
    <name type="scientific">Brassica napus</name>
    <name type="common">Rape</name>
    <dbReference type="NCBI Taxonomy" id="3708"/>
    <lineage>
        <taxon>Eukaryota</taxon>
        <taxon>Viridiplantae</taxon>
        <taxon>Streptophyta</taxon>
        <taxon>Embryophyta</taxon>
        <taxon>Tracheophyta</taxon>
        <taxon>Spermatophyta</taxon>
        <taxon>Magnoliopsida</taxon>
        <taxon>eudicotyledons</taxon>
        <taxon>Gunneridae</taxon>
        <taxon>Pentapetalae</taxon>
        <taxon>rosids</taxon>
        <taxon>malvids</taxon>
        <taxon>Brassicales</taxon>
        <taxon>Brassicaceae</taxon>
        <taxon>Brassiceae</taxon>
        <taxon>Brassica</taxon>
    </lineage>
</organism>